<dbReference type="GO" id="GO:0016491">
    <property type="term" value="F:oxidoreductase activity"/>
    <property type="evidence" value="ECO:0007669"/>
    <property type="project" value="UniProtKB-KW"/>
</dbReference>
<dbReference type="Pfam" id="PF05368">
    <property type="entry name" value="NmrA"/>
    <property type="match status" value="1"/>
</dbReference>
<keyword evidence="1" id="KW-0521">NADP</keyword>
<dbReference type="InterPro" id="IPR045312">
    <property type="entry name" value="PCBER-like"/>
</dbReference>
<dbReference type="InterPro" id="IPR051609">
    <property type="entry name" value="NmrA/Isoflavone_reductase-like"/>
</dbReference>
<keyword evidence="5" id="KW-1185">Reference proteome</keyword>
<dbReference type="EMBL" id="MU853340">
    <property type="protein sequence ID" value="KAK4113031.1"/>
    <property type="molecule type" value="Genomic_DNA"/>
</dbReference>
<dbReference type="InterPro" id="IPR008030">
    <property type="entry name" value="NmrA-like"/>
</dbReference>
<dbReference type="AlphaFoldDB" id="A0AAN6YSR9"/>
<dbReference type="PANTHER" id="PTHR47706">
    <property type="entry name" value="NMRA-LIKE FAMILY PROTEIN"/>
    <property type="match status" value="1"/>
</dbReference>
<sequence length="307" mass="33309">MPSESPFRKVLLIGATGSIGSVILRALLAEPTLSVTILRRESSSSSTNPPNVTTITVPDTYPTASLIPAFTGQDAIISCLTTLSTRDQLRFISAAISAGVRRYLPSEYGLNNMRADAQSLCPPVFGAKGAVQAHLREAADKGLIEWTSISCGMWIGWSMRNNFLGMRVRDKKFEMWDEGEGRFSVTTEENTALAVVNALVKIPEETKNTNVMISEMVVTQKELLAEIERQTGNKFVVERVNSYKKIPELQAAYAGGDVAAAYGLIEAGFVTGRYGGDLEKEGELFNDRLGLKGHTLQEVVADALASL</sequence>
<dbReference type="GeneID" id="89939154"/>
<dbReference type="SUPFAM" id="SSF51735">
    <property type="entry name" value="NAD(P)-binding Rossmann-fold domains"/>
    <property type="match status" value="1"/>
</dbReference>
<organism evidence="4 5">
    <name type="scientific">Canariomyces notabilis</name>
    <dbReference type="NCBI Taxonomy" id="2074819"/>
    <lineage>
        <taxon>Eukaryota</taxon>
        <taxon>Fungi</taxon>
        <taxon>Dikarya</taxon>
        <taxon>Ascomycota</taxon>
        <taxon>Pezizomycotina</taxon>
        <taxon>Sordariomycetes</taxon>
        <taxon>Sordariomycetidae</taxon>
        <taxon>Sordariales</taxon>
        <taxon>Chaetomiaceae</taxon>
        <taxon>Canariomyces</taxon>
    </lineage>
</organism>
<comment type="caution">
    <text evidence="4">The sequence shown here is derived from an EMBL/GenBank/DDBJ whole genome shotgun (WGS) entry which is preliminary data.</text>
</comment>
<keyword evidence="2" id="KW-0560">Oxidoreductase</keyword>
<dbReference type="Gene3D" id="3.40.50.720">
    <property type="entry name" value="NAD(P)-binding Rossmann-like Domain"/>
    <property type="match status" value="1"/>
</dbReference>
<evidence type="ECO:0000259" key="3">
    <source>
        <dbReference type="Pfam" id="PF05368"/>
    </source>
</evidence>
<dbReference type="RefSeq" id="XP_064670601.1">
    <property type="nucleotide sequence ID" value="XM_064815029.1"/>
</dbReference>
<dbReference type="PANTHER" id="PTHR47706:SF9">
    <property type="entry name" value="NMRA-LIKE DOMAIN-CONTAINING PROTEIN-RELATED"/>
    <property type="match status" value="1"/>
</dbReference>
<evidence type="ECO:0000256" key="2">
    <source>
        <dbReference type="ARBA" id="ARBA00023002"/>
    </source>
</evidence>
<evidence type="ECO:0000313" key="5">
    <source>
        <dbReference type="Proteomes" id="UP001302812"/>
    </source>
</evidence>
<accession>A0AAN6YSR9</accession>
<protein>
    <submittedName>
        <fullName evidence="4">NAD(P)-binding protein</fullName>
    </submittedName>
</protein>
<gene>
    <name evidence="4" type="ORF">N656DRAFT_778545</name>
</gene>
<proteinExistence type="predicted"/>
<dbReference type="CDD" id="cd05259">
    <property type="entry name" value="PCBER_SDR_a"/>
    <property type="match status" value="1"/>
</dbReference>
<feature type="domain" description="NmrA-like" evidence="3">
    <location>
        <begin position="9"/>
        <end position="243"/>
    </location>
</feature>
<dbReference type="InterPro" id="IPR036291">
    <property type="entry name" value="NAD(P)-bd_dom_sf"/>
</dbReference>
<evidence type="ECO:0000256" key="1">
    <source>
        <dbReference type="ARBA" id="ARBA00022857"/>
    </source>
</evidence>
<dbReference type="Proteomes" id="UP001302812">
    <property type="component" value="Unassembled WGS sequence"/>
</dbReference>
<reference evidence="4" key="2">
    <citation type="submission" date="2023-05" db="EMBL/GenBank/DDBJ databases">
        <authorList>
            <consortium name="Lawrence Berkeley National Laboratory"/>
            <person name="Steindorff A."/>
            <person name="Hensen N."/>
            <person name="Bonometti L."/>
            <person name="Westerberg I."/>
            <person name="Brannstrom I.O."/>
            <person name="Guillou S."/>
            <person name="Cros-Aarteil S."/>
            <person name="Calhoun S."/>
            <person name="Haridas S."/>
            <person name="Kuo A."/>
            <person name="Mondo S."/>
            <person name="Pangilinan J."/>
            <person name="Riley R."/>
            <person name="Labutti K."/>
            <person name="Andreopoulos B."/>
            <person name="Lipzen A."/>
            <person name="Chen C."/>
            <person name="Yanf M."/>
            <person name="Daum C."/>
            <person name="Ng V."/>
            <person name="Clum A."/>
            <person name="Ohm R."/>
            <person name="Martin F."/>
            <person name="Silar P."/>
            <person name="Natvig D."/>
            <person name="Lalanne C."/>
            <person name="Gautier V."/>
            <person name="Ament-Velasquez S.L."/>
            <person name="Kruys A."/>
            <person name="Hutchinson M.I."/>
            <person name="Powell A.J."/>
            <person name="Barry K."/>
            <person name="Miller A.N."/>
            <person name="Grigoriev I.V."/>
            <person name="Debuchy R."/>
            <person name="Gladieux P."/>
            <person name="Thoren M.H."/>
            <person name="Johannesson H."/>
        </authorList>
    </citation>
    <scope>NUCLEOTIDE SEQUENCE</scope>
    <source>
        <strain evidence="4">CBS 508.74</strain>
    </source>
</reference>
<name>A0AAN6YSR9_9PEZI</name>
<dbReference type="Gene3D" id="3.90.25.10">
    <property type="entry name" value="UDP-galactose 4-epimerase, domain 1"/>
    <property type="match status" value="1"/>
</dbReference>
<reference evidence="4" key="1">
    <citation type="journal article" date="2023" name="Mol. Phylogenet. Evol.">
        <title>Genome-scale phylogeny and comparative genomics of the fungal order Sordariales.</title>
        <authorList>
            <person name="Hensen N."/>
            <person name="Bonometti L."/>
            <person name="Westerberg I."/>
            <person name="Brannstrom I.O."/>
            <person name="Guillou S."/>
            <person name="Cros-Aarteil S."/>
            <person name="Calhoun S."/>
            <person name="Haridas S."/>
            <person name="Kuo A."/>
            <person name="Mondo S."/>
            <person name="Pangilinan J."/>
            <person name="Riley R."/>
            <person name="LaButti K."/>
            <person name="Andreopoulos B."/>
            <person name="Lipzen A."/>
            <person name="Chen C."/>
            <person name="Yan M."/>
            <person name="Daum C."/>
            <person name="Ng V."/>
            <person name="Clum A."/>
            <person name="Steindorff A."/>
            <person name="Ohm R.A."/>
            <person name="Martin F."/>
            <person name="Silar P."/>
            <person name="Natvig D.O."/>
            <person name="Lalanne C."/>
            <person name="Gautier V."/>
            <person name="Ament-Velasquez S.L."/>
            <person name="Kruys A."/>
            <person name="Hutchinson M.I."/>
            <person name="Powell A.J."/>
            <person name="Barry K."/>
            <person name="Miller A.N."/>
            <person name="Grigoriev I.V."/>
            <person name="Debuchy R."/>
            <person name="Gladieux P."/>
            <person name="Hiltunen Thoren M."/>
            <person name="Johannesson H."/>
        </authorList>
    </citation>
    <scope>NUCLEOTIDE SEQUENCE</scope>
    <source>
        <strain evidence="4">CBS 508.74</strain>
    </source>
</reference>
<evidence type="ECO:0000313" key="4">
    <source>
        <dbReference type="EMBL" id="KAK4113031.1"/>
    </source>
</evidence>